<evidence type="ECO:0000259" key="6">
    <source>
        <dbReference type="PROSITE" id="PS51651"/>
    </source>
</evidence>
<dbReference type="InterPro" id="IPR021816">
    <property type="entry name" value="DOCK_C/D_N"/>
</dbReference>
<dbReference type="FunFam" id="1.20.58.740:FF:000002">
    <property type="entry name" value="Dedicator of cytokinesis protein 7"/>
    <property type="match status" value="1"/>
</dbReference>
<evidence type="ECO:0000256" key="4">
    <source>
        <dbReference type="SAM" id="MobiDB-lite"/>
    </source>
</evidence>
<dbReference type="GO" id="GO:0005085">
    <property type="term" value="F:guanyl-nucleotide exchange factor activity"/>
    <property type="evidence" value="ECO:0007669"/>
    <property type="project" value="UniProtKB-KW"/>
</dbReference>
<evidence type="ECO:0000256" key="3">
    <source>
        <dbReference type="PROSITE-ProRule" id="PRU00983"/>
    </source>
</evidence>
<dbReference type="CDD" id="cd08696">
    <property type="entry name" value="C2_Dock-C"/>
    <property type="match status" value="1"/>
</dbReference>
<evidence type="ECO:0000313" key="7">
    <source>
        <dbReference type="EMBL" id="CAD7402776.1"/>
    </source>
</evidence>
<dbReference type="Pfam" id="PF11878">
    <property type="entry name" value="DOCK_C-D_N"/>
    <property type="match status" value="1"/>
</dbReference>
<feature type="region of interest" description="Disordered" evidence="4">
    <location>
        <begin position="504"/>
        <end position="571"/>
    </location>
</feature>
<comment type="similarity">
    <text evidence="3">Belongs to the DOCK family.</text>
</comment>
<dbReference type="EMBL" id="OD001665">
    <property type="protein sequence ID" value="CAD7402776.1"/>
    <property type="molecule type" value="Genomic_DNA"/>
</dbReference>
<keyword evidence="2" id="KW-0344">Guanine-nucleotide releasing factor</keyword>
<dbReference type="InterPro" id="IPR043161">
    <property type="entry name" value="DOCK_C_lobe_A"/>
</dbReference>
<dbReference type="PROSITE" id="PS51650">
    <property type="entry name" value="C2_DOCK"/>
    <property type="match status" value="1"/>
</dbReference>
<evidence type="ECO:0000259" key="5">
    <source>
        <dbReference type="PROSITE" id="PS51650"/>
    </source>
</evidence>
<dbReference type="Pfam" id="PF20422">
    <property type="entry name" value="DHR-2_Lobe_B"/>
    <property type="match status" value="1"/>
</dbReference>
<feature type="compositionally biased region" description="Basic and acidic residues" evidence="4">
    <location>
        <begin position="504"/>
        <end position="523"/>
    </location>
</feature>
<dbReference type="InterPro" id="IPR046770">
    <property type="entry name" value="DOCKER_Lobe_B"/>
</dbReference>
<sequence>MASVQRAFAQKLSNWPTGCLRTARYPSGCCSQVHTIPFTTRILTGRRQHAADVRKQISSSYSHSLTKSGSSISGFSSLMSLCDVVDPLDYEEFIQQHQLLLDRDPLHHVLDFPENDIRVGIVPRKIRTLSPVVPEESLHVLPPHVQDCVQSYTADWVVVNYQFRHHSSSSCVRDHIGEKHSLVHIIPRQEFEVDYNNQEFVDTPLENNLFKVDSRQSIQSADTPRGSWASFDLRNSVNDQLILTLLERVPPETVDQLNEVRRLEQRQPFYKLRTASHSAGPSKSSWALLLTSLPFTPVTIDSPGKACWLLLSSPLWLSRVCLTCSEVSQDMLFSLYPAQDEEERIERRIPAENPCDQIVHRILVKCHQLKLELEVEPIFASMALYDAKEKKKVSENFYFDMNSESLKRMLTSHIPYSDVSTLSRSCIFNITYPTTDMFLVIKLEKILQGDINECAEPYMKDDKNRDKVRANVAAASERLGKYRMPFAWTAIYIMNIINGVNSLERESGSDKESGGSNSLDRKSSSSSFDQFRKRASDMSSLTRRGSLERRSNTEKRRSWSPEDFGSSLDSFRPESDRLRDEDLYKFLQDLKRPCSVMKKLKCIPGTLKLDISPCPDELRYCLTTELARLNPYPDEKGRPTKEILEFPLREVFTPHYSYRNLLYVYPKELNFGSRAGSARNIAVKVQLMCGEEDCDALPVIFGKSSCPEFTTEAYTTVSYHNKCPDFYDELKIKLPANLGDHHHLLFTFYHISCQRKVEPTTAETPVGFTWLPIYRDGRLQSGEFCLPVMIERPPPNYSFIPPDVLLPGTKWVDNHKGIFLVTLGAVSSVHAQDKYLDKFLNICAILQDGNIPARIGEANMENELKTSILELTHAKSEPLVKFLPLIMNKLVLLMVKPPTILGQAMNIGQTSFEAITMIVRNVTLKTFFHRSSSNPDIHNFVSGDDAEINSLMRGLDRTSSMRAGPSQENMLYGEPRSHPLKVAHEELALQFLFEMIVKSMVEHLAAIGSLDAPRKMRFCEQFTDDVTTLVNTITSDIISRYNRETKFIHSLNTSLAFFLFDVLSIMDRGYVFFLIKTYYKQMSAKISSLPDAASLVSLKLDFLRIVCSHEHFVALNLPFGTPFTPSSAPASPSLSVCSSASQSSFISTLIGGDKMSFAELSPAFKQQHFLVGLVLSDLASVLEIPSSFLHSKAVNLVRNLMTCHDCDTRYVEMECKARVAALYLPLLGIIMDNLPQLYGYNSDQQESNGMWMKSNTEEIEPRSGINKSVAMAIAGTSTLHSKSKTPENYSTYQQNHKHDLSSETTRNLLICFLWVIKNVDKNVVKQWWMDLPTQRFQQLLEVLNIAISCFEYKGKKSIKHCAPQNLCKTSDIKSRLEDVILGQGSARSEMIMRRKERNPPSNGWPGDRLRWRKEQMAYRPSLDLPGRPQAEVETDAHIEGNLATELTKPLMAYTRVVGLPLLGPQHVDQSINPLTPSWPDSAPSILTSLSTLSLLAHPAGSQLARPCSKLVGFGPDQPPISRLHLTQFPLGFNLTSTTLLKSWGTPLGIEIKIELLEFWQVASQLDNLQCLLGVVLKVLLHALARNQSTCVLQNMFATQRSLVFKFPNLLFDEETEHCADLCLRLLKHCSSSMSSVRSQASASLYLLMRQNFEIGNNFARVKMQVTMSLSSLVGTSSSFSEESLRRSLKTILVYAEEDSDLQDTTFPEQVKDLVFNLHMILSDTVKMKEFQEDPEMLLDLMYRIAKGYQNSPDLRLTWLANMAQKHMERKNHTEAAMCLVHSAALVAEYLHMLEDQPQLPVGAVGLEMVSPNVLEESAVSDDVLSPEEEGVCLGNYFTESGLVGLLEQAASAFHSAGMKLHEAFARIEQLQGKRVFGTYFRVGFYGTKFGDLNGEEFIYKEPTLTKLPEIFSRLENFYAERFGSENVVIIKDSNVVDLSNLDYEKAYIQITYVEPYFESYESRHRITYFERNFNIKKFFYATPFTPNGRAHGELYEQHKRKTILTTANHFPYVKTRIQVVHRKQIVLTPIEVAIEDIEKKTIELAHATQQEPPDPKILQMVLQGCIGTTVNQGPMEIAVVFLSDLSDHQKSPTKFQNKLRLCFKDFSKKCFDALRKNKNLIGQDQRDYQRELERNHQKFTGQLLPLITINNFDKLPKTAK</sequence>
<gene>
    <name evidence="7" type="ORF">TPSB3V08_LOCUS3726</name>
</gene>
<feature type="compositionally biased region" description="Basic and acidic residues" evidence="4">
    <location>
        <begin position="545"/>
        <end position="560"/>
    </location>
</feature>
<dbReference type="Pfam" id="PF20421">
    <property type="entry name" value="DHR-2_Lobe_C"/>
    <property type="match status" value="1"/>
</dbReference>
<evidence type="ECO:0000256" key="1">
    <source>
        <dbReference type="ARBA" id="ARBA00022553"/>
    </source>
</evidence>
<dbReference type="InterPro" id="IPR043162">
    <property type="entry name" value="DOCK_C_lobe_C"/>
</dbReference>
<dbReference type="InterPro" id="IPR027007">
    <property type="entry name" value="C2_DOCK-type_domain"/>
</dbReference>
<reference evidence="7" key="1">
    <citation type="submission" date="2020-11" db="EMBL/GenBank/DDBJ databases">
        <authorList>
            <person name="Tran Van P."/>
        </authorList>
    </citation>
    <scope>NUCLEOTIDE SEQUENCE</scope>
</reference>
<dbReference type="InterPro" id="IPR027357">
    <property type="entry name" value="DOCKER_dom"/>
</dbReference>
<dbReference type="InterPro" id="IPR046769">
    <property type="entry name" value="DOCKER_Lobe_A"/>
</dbReference>
<name>A0A7R9CUK3_TIMPO</name>
<dbReference type="Pfam" id="PF14429">
    <property type="entry name" value="DOCK-C2"/>
    <property type="match status" value="1"/>
</dbReference>
<feature type="domain" description="DOCKER" evidence="6">
    <location>
        <begin position="1746"/>
        <end position="2152"/>
    </location>
</feature>
<dbReference type="PROSITE" id="PS51651">
    <property type="entry name" value="DOCKER"/>
    <property type="match status" value="1"/>
</dbReference>
<dbReference type="InterPro" id="IPR026791">
    <property type="entry name" value="DOCK"/>
</dbReference>
<evidence type="ECO:0008006" key="8">
    <source>
        <dbReference type="Google" id="ProtNLM"/>
    </source>
</evidence>
<dbReference type="PANTHER" id="PTHR23317:SF76">
    <property type="entry name" value="LD20667P"/>
    <property type="match status" value="1"/>
</dbReference>
<dbReference type="InterPro" id="IPR037808">
    <property type="entry name" value="C2_Dock-C"/>
</dbReference>
<feature type="domain" description="C2 DOCK-type" evidence="5">
    <location>
        <begin position="659"/>
        <end position="826"/>
    </location>
</feature>
<dbReference type="InterPro" id="IPR035892">
    <property type="entry name" value="C2_domain_sf"/>
</dbReference>
<proteinExistence type="inferred from homology"/>
<organism evidence="7">
    <name type="scientific">Timema poppense</name>
    <name type="common">Walking stick</name>
    <dbReference type="NCBI Taxonomy" id="170557"/>
    <lineage>
        <taxon>Eukaryota</taxon>
        <taxon>Metazoa</taxon>
        <taxon>Ecdysozoa</taxon>
        <taxon>Arthropoda</taxon>
        <taxon>Hexapoda</taxon>
        <taxon>Insecta</taxon>
        <taxon>Pterygota</taxon>
        <taxon>Neoptera</taxon>
        <taxon>Polyneoptera</taxon>
        <taxon>Phasmatodea</taxon>
        <taxon>Timematodea</taxon>
        <taxon>Timematoidea</taxon>
        <taxon>Timematidae</taxon>
        <taxon>Timema</taxon>
    </lineage>
</organism>
<dbReference type="Pfam" id="PF06920">
    <property type="entry name" value="DHR-2_Lobe_A"/>
    <property type="match status" value="1"/>
</dbReference>
<accession>A0A7R9CUK3</accession>
<keyword evidence="1" id="KW-0597">Phosphoprotein</keyword>
<protein>
    <recommendedName>
        <fullName evidence="8">Dedicator of cytokinesis protein 7</fullName>
    </recommendedName>
</protein>
<dbReference type="Gene3D" id="1.25.40.410">
    <property type="match status" value="1"/>
</dbReference>
<dbReference type="Gene3D" id="2.60.40.150">
    <property type="entry name" value="C2 domain"/>
    <property type="match status" value="1"/>
</dbReference>
<dbReference type="PANTHER" id="PTHR23317">
    <property type="entry name" value="DEDICATOR OF CYTOKINESIS DOCK"/>
    <property type="match status" value="1"/>
</dbReference>
<evidence type="ECO:0000256" key="2">
    <source>
        <dbReference type="ARBA" id="ARBA00022658"/>
    </source>
</evidence>
<dbReference type="GO" id="GO:0007264">
    <property type="term" value="P:small GTPase-mediated signal transduction"/>
    <property type="evidence" value="ECO:0007669"/>
    <property type="project" value="InterPro"/>
</dbReference>
<dbReference type="InterPro" id="IPR046773">
    <property type="entry name" value="DOCKER_Lobe_C"/>
</dbReference>
<dbReference type="Gene3D" id="1.20.58.740">
    <property type="match status" value="1"/>
</dbReference>